<feature type="domain" description="Predicted membrane protein YciQ-like C-terminal" evidence="4">
    <location>
        <begin position="458"/>
        <end position="565"/>
    </location>
</feature>
<feature type="domain" description="Predicted membrane protein YciQ-like C-terminal" evidence="4">
    <location>
        <begin position="261"/>
        <end position="444"/>
    </location>
</feature>
<feature type="compositionally biased region" description="Gly residues" evidence="1">
    <location>
        <begin position="614"/>
        <end position="636"/>
    </location>
</feature>
<feature type="region of interest" description="Disordered" evidence="1">
    <location>
        <begin position="605"/>
        <end position="636"/>
    </location>
</feature>
<keyword evidence="2" id="KW-1133">Transmembrane helix</keyword>
<feature type="transmembrane region" description="Helical" evidence="2">
    <location>
        <begin position="481"/>
        <end position="501"/>
    </location>
</feature>
<organism evidence="5 6">
    <name type="scientific">Aminithiophilus ramosus</name>
    <dbReference type="NCBI Taxonomy" id="3029084"/>
    <lineage>
        <taxon>Bacteria</taxon>
        <taxon>Thermotogati</taxon>
        <taxon>Synergistota</taxon>
        <taxon>Synergistia</taxon>
        <taxon>Synergistales</taxon>
        <taxon>Aminithiophilaceae</taxon>
        <taxon>Aminithiophilus</taxon>
    </lineage>
</organism>
<dbReference type="AlphaFoldDB" id="A0A9Q7EWI5"/>
<feature type="domain" description="DUF2207" evidence="3">
    <location>
        <begin position="18"/>
        <end position="204"/>
    </location>
</feature>
<feature type="transmembrane region" description="Helical" evidence="2">
    <location>
        <begin position="225"/>
        <end position="243"/>
    </location>
</feature>
<evidence type="ECO:0000259" key="3">
    <source>
        <dbReference type="Pfam" id="PF09972"/>
    </source>
</evidence>
<dbReference type="Pfam" id="PF20990">
    <property type="entry name" value="DUF2207_C"/>
    <property type="match status" value="2"/>
</dbReference>
<evidence type="ECO:0000259" key="4">
    <source>
        <dbReference type="Pfam" id="PF20990"/>
    </source>
</evidence>
<proteinExistence type="predicted"/>
<dbReference type="KEGG" id="aram:KAR29_05270"/>
<accession>A0A9Q7EWI5</accession>
<dbReference type="InterPro" id="IPR048389">
    <property type="entry name" value="YciQ-like_C"/>
</dbReference>
<keyword evidence="6" id="KW-1185">Reference proteome</keyword>
<dbReference type="Pfam" id="PF09972">
    <property type="entry name" value="DUF2207"/>
    <property type="match status" value="1"/>
</dbReference>
<dbReference type="EMBL" id="CP072943">
    <property type="protein sequence ID" value="QTX33293.1"/>
    <property type="molecule type" value="Genomic_DNA"/>
</dbReference>
<dbReference type="RefSeq" id="WP_274374572.1">
    <property type="nucleotide sequence ID" value="NZ_CP072943.1"/>
</dbReference>
<gene>
    <name evidence="5" type="ORF">KAR29_05270</name>
</gene>
<feature type="transmembrane region" description="Helical" evidence="2">
    <location>
        <begin position="390"/>
        <end position="411"/>
    </location>
</feature>
<name>A0A9Q7EWI5_9BACT</name>
<evidence type="ECO:0000256" key="1">
    <source>
        <dbReference type="SAM" id="MobiDB-lite"/>
    </source>
</evidence>
<dbReference type="Proteomes" id="UP000671879">
    <property type="component" value="Chromosome"/>
</dbReference>
<feature type="transmembrane region" description="Helical" evidence="2">
    <location>
        <begin position="450"/>
        <end position="475"/>
    </location>
</feature>
<evidence type="ECO:0000256" key="2">
    <source>
        <dbReference type="SAM" id="Phobius"/>
    </source>
</evidence>
<sequence>MFLLWAALPTSASERIILFSSVVTVEADGSLLVEESIRLNVEGKAIRRGIFRDFPTGYTDSEGKSYRVGFKLLSVTLDGRKEPYEVTSRSNGVRIRIGNPDRLVVPGEREYTLTYRTTGQLGFFDDHDELYWNVTGNGWEFPIDRAEAQILLPEGVDGRKALLFTGPQGSRQSRGEWRLDGNRAFFETTTSLGTGEGLTVVLAFDKGHVTPPSEAFGRTLPPSPWLVNAAPLLVLALVSAYYLRVWHRHGRDLKGGPIFARFVPPQDISPAFASRLLHRRFRNEALTATLVDLAVRKLLVIEEVEGTLGRAVRKLFGRKTAGSYRLRRLEGGKPSKEDALFLKSLFGRADRLDLTADSDKERLRLARESFRKGLDRDVEDCLRSNIGRSALGLGLSVLAFSFLLVAVGPTVERVFSVFWMALWTFFLSFLLLTGTAFLGRAMRTRRPGPFMRGLLLLFAAAPVSFLGLLGAIYSVEELSPLFTLSVIGTSLINALFIRIMGNVTARGRALLDELEGLKLYLSVAERERIRRFADVTLPPETPEQFERLLPWAIALGVEKEWAAHFETALAEARYEPTWYAGTTAWHATGLTSMASSLSSGLGGAIAAASSPPGSGSGFGSGGSSGGGGGGGGGGGW</sequence>
<protein>
    <submittedName>
        <fullName evidence="5">DUF2207 domain-containing protein</fullName>
    </submittedName>
</protein>
<evidence type="ECO:0000313" key="5">
    <source>
        <dbReference type="EMBL" id="QTX33293.1"/>
    </source>
</evidence>
<feature type="transmembrane region" description="Helical" evidence="2">
    <location>
        <begin position="417"/>
        <end position="438"/>
    </location>
</feature>
<reference evidence="6" key="1">
    <citation type="submission" date="2021-04" db="EMBL/GenBank/DDBJ databases">
        <title>A novel Synergistetes isolate from a pyrite-forming mixed culture.</title>
        <authorList>
            <person name="Bunk B."/>
            <person name="Sproer C."/>
            <person name="Spring S."/>
            <person name="Pester M."/>
        </authorList>
    </citation>
    <scope>NUCLEOTIDE SEQUENCE [LARGE SCALE GENOMIC DNA]</scope>
    <source>
        <strain evidence="6">J.5.4.2-T.3.5.2</strain>
    </source>
</reference>
<keyword evidence="2" id="KW-0472">Membrane</keyword>
<keyword evidence="2" id="KW-0812">Transmembrane</keyword>
<dbReference type="InterPro" id="IPR018702">
    <property type="entry name" value="DUF2207"/>
</dbReference>
<evidence type="ECO:0000313" key="6">
    <source>
        <dbReference type="Proteomes" id="UP000671879"/>
    </source>
</evidence>